<keyword evidence="1" id="KW-0418">Kinase</keyword>
<evidence type="ECO:0000313" key="2">
    <source>
        <dbReference type="Proteomes" id="UP000279446"/>
    </source>
</evidence>
<accession>A0A3S1EFA6</accession>
<dbReference type="OrthoDB" id="193997at2"/>
<sequence>MKFIIIFGPQAVGKMTVGHELEKITELKLFHNHMTIELVSPFFNYGTAAGKRLVGLFRREIFEEVAKSDLEGLIFTYVWAFDLKADWDYVDKICDIFESKGGVVYFVELEANLEERLERNKTPHRLNHKPTKRNIERSEHDLRSTMEKYRLNSYDGEIHKENYIKINNTELSPEEVAVIIKEKFHL</sequence>
<dbReference type="InterPro" id="IPR027417">
    <property type="entry name" value="P-loop_NTPase"/>
</dbReference>
<organism evidence="1 2">
    <name type="scientific">Paenibacillus anaericanus</name>
    <dbReference type="NCBI Taxonomy" id="170367"/>
    <lineage>
        <taxon>Bacteria</taxon>
        <taxon>Bacillati</taxon>
        <taxon>Bacillota</taxon>
        <taxon>Bacilli</taxon>
        <taxon>Bacillales</taxon>
        <taxon>Paenibacillaceae</taxon>
        <taxon>Paenibacillus</taxon>
    </lineage>
</organism>
<protein>
    <submittedName>
        <fullName evidence="1">Shikimate kinase</fullName>
    </submittedName>
</protein>
<dbReference type="GO" id="GO:0016301">
    <property type="term" value="F:kinase activity"/>
    <property type="evidence" value="ECO:0007669"/>
    <property type="project" value="UniProtKB-KW"/>
</dbReference>
<reference evidence="1 2" key="1">
    <citation type="submission" date="2018-12" db="EMBL/GenBank/DDBJ databases">
        <authorList>
            <person name="Sun L."/>
            <person name="Chen Z."/>
        </authorList>
    </citation>
    <scope>NUCLEOTIDE SEQUENCE [LARGE SCALE GENOMIC DNA]</scope>
    <source>
        <strain evidence="1 2">DSM 15890</strain>
    </source>
</reference>
<evidence type="ECO:0000313" key="1">
    <source>
        <dbReference type="EMBL" id="RUT44443.1"/>
    </source>
</evidence>
<dbReference type="EMBL" id="RZNY01000015">
    <property type="protein sequence ID" value="RUT44443.1"/>
    <property type="molecule type" value="Genomic_DNA"/>
</dbReference>
<dbReference type="SUPFAM" id="SSF52540">
    <property type="entry name" value="P-loop containing nucleoside triphosphate hydrolases"/>
    <property type="match status" value="1"/>
</dbReference>
<dbReference type="AlphaFoldDB" id="A0A3S1EFA6"/>
<keyword evidence="1" id="KW-0808">Transferase</keyword>
<dbReference type="Proteomes" id="UP000279446">
    <property type="component" value="Unassembled WGS sequence"/>
</dbReference>
<comment type="caution">
    <text evidence="1">The sequence shown here is derived from an EMBL/GenBank/DDBJ whole genome shotgun (WGS) entry which is preliminary data.</text>
</comment>
<dbReference type="RefSeq" id="WP_127193388.1">
    <property type="nucleotide sequence ID" value="NZ_RZNY01000015.1"/>
</dbReference>
<dbReference type="Gene3D" id="3.40.50.300">
    <property type="entry name" value="P-loop containing nucleotide triphosphate hydrolases"/>
    <property type="match status" value="1"/>
</dbReference>
<keyword evidence="2" id="KW-1185">Reference proteome</keyword>
<proteinExistence type="predicted"/>
<name>A0A3S1EFA6_9BACL</name>
<gene>
    <name evidence="1" type="ORF">EJP82_17660</name>
</gene>